<keyword evidence="13" id="KW-1185">Reference proteome</keyword>
<keyword evidence="7" id="KW-0520">NAD</keyword>
<keyword evidence="3" id="KW-0349">Heme</keyword>
<dbReference type="CDD" id="cd06184">
    <property type="entry name" value="flavohem_like_fad_nad_binding"/>
    <property type="match status" value="1"/>
</dbReference>
<dbReference type="Gene3D" id="2.40.30.10">
    <property type="entry name" value="Translation factors"/>
    <property type="match status" value="1"/>
</dbReference>
<comment type="catalytic activity">
    <reaction evidence="8">
        <text>2 nitric oxide + NADH + 2 O2 = 2 nitrate + NAD(+) + H(+)</text>
        <dbReference type="Rhea" id="RHEA:19469"/>
        <dbReference type="ChEBI" id="CHEBI:15378"/>
        <dbReference type="ChEBI" id="CHEBI:15379"/>
        <dbReference type="ChEBI" id="CHEBI:16480"/>
        <dbReference type="ChEBI" id="CHEBI:17632"/>
        <dbReference type="ChEBI" id="CHEBI:57540"/>
        <dbReference type="ChEBI" id="CHEBI:57945"/>
        <dbReference type="EC" id="1.14.12.17"/>
    </reaction>
</comment>
<dbReference type="GO" id="GO:0071949">
    <property type="term" value="F:FAD binding"/>
    <property type="evidence" value="ECO:0007669"/>
    <property type="project" value="TreeGrafter"/>
</dbReference>
<protein>
    <recommendedName>
        <fullName evidence="2">nitric oxide dioxygenase</fullName>
        <ecNumber evidence="2">1.14.12.17</ecNumber>
    </recommendedName>
</protein>
<dbReference type="PANTHER" id="PTHR43396:SF3">
    <property type="entry name" value="FLAVOHEMOPROTEIN"/>
    <property type="match status" value="1"/>
</dbReference>
<dbReference type="InterPro" id="IPR039261">
    <property type="entry name" value="FNR_nucleotide-bd"/>
</dbReference>
<dbReference type="GO" id="GO:0008941">
    <property type="term" value="F:nitric oxide dioxygenase NAD(P)H activity"/>
    <property type="evidence" value="ECO:0007669"/>
    <property type="project" value="UniProtKB-EC"/>
</dbReference>
<accession>A0A3A4KJ83</accession>
<evidence type="ECO:0000256" key="6">
    <source>
        <dbReference type="ARBA" id="ARBA00023004"/>
    </source>
</evidence>
<dbReference type="InterPro" id="IPR000971">
    <property type="entry name" value="Globin"/>
</dbReference>
<evidence type="ECO:0000259" key="10">
    <source>
        <dbReference type="PROSITE" id="PS01033"/>
    </source>
</evidence>
<dbReference type="PROSITE" id="PS01033">
    <property type="entry name" value="GLOBIN"/>
    <property type="match status" value="1"/>
</dbReference>
<dbReference type="CDD" id="cd14782">
    <property type="entry name" value="FHb-globin_2"/>
    <property type="match status" value="1"/>
</dbReference>
<dbReference type="GO" id="GO:0005344">
    <property type="term" value="F:oxygen carrier activity"/>
    <property type="evidence" value="ECO:0007669"/>
    <property type="project" value="UniProtKB-KW"/>
</dbReference>
<dbReference type="InterPro" id="IPR001433">
    <property type="entry name" value="OxRdtase_FAD/NAD-bd"/>
</dbReference>
<dbReference type="SUPFAM" id="SSF46458">
    <property type="entry name" value="Globin-like"/>
    <property type="match status" value="1"/>
</dbReference>
<evidence type="ECO:0000256" key="2">
    <source>
        <dbReference type="ARBA" id="ARBA00012229"/>
    </source>
</evidence>
<dbReference type="Pfam" id="PF00175">
    <property type="entry name" value="NAD_binding_1"/>
    <property type="match status" value="1"/>
</dbReference>
<dbReference type="SUPFAM" id="SSF52343">
    <property type="entry name" value="Ferredoxin reductase-like, C-terminal NADP-linked domain"/>
    <property type="match status" value="1"/>
</dbReference>
<dbReference type="GO" id="GO:0071500">
    <property type="term" value="P:cellular response to nitrosative stress"/>
    <property type="evidence" value="ECO:0007669"/>
    <property type="project" value="TreeGrafter"/>
</dbReference>
<evidence type="ECO:0000259" key="11">
    <source>
        <dbReference type="PROSITE" id="PS51384"/>
    </source>
</evidence>
<evidence type="ECO:0000256" key="7">
    <source>
        <dbReference type="ARBA" id="ARBA00023027"/>
    </source>
</evidence>
<comment type="caution">
    <text evidence="12">The sequence shown here is derived from an EMBL/GenBank/DDBJ whole genome shotgun (WGS) entry which is preliminary data.</text>
</comment>
<dbReference type="InterPro" id="IPR017927">
    <property type="entry name" value="FAD-bd_FR_type"/>
</dbReference>
<keyword evidence="4" id="KW-0561">Oxygen transport</keyword>
<dbReference type="Proteomes" id="UP000266677">
    <property type="component" value="Unassembled WGS sequence"/>
</dbReference>
<dbReference type="PROSITE" id="PS51384">
    <property type="entry name" value="FAD_FR"/>
    <property type="match status" value="1"/>
</dbReference>
<dbReference type="InterPro" id="IPR017938">
    <property type="entry name" value="Riboflavin_synthase-like_b-brl"/>
</dbReference>
<dbReference type="Gene3D" id="3.40.50.80">
    <property type="entry name" value="Nucleotide-binding domain of ferredoxin-NADP reductase (FNR) module"/>
    <property type="match status" value="1"/>
</dbReference>
<dbReference type="OrthoDB" id="9801223at2"/>
<dbReference type="EC" id="1.14.12.17" evidence="2"/>
<evidence type="ECO:0000256" key="8">
    <source>
        <dbReference type="ARBA" id="ARBA00048649"/>
    </source>
</evidence>
<dbReference type="GO" id="GO:0019825">
    <property type="term" value="F:oxygen binding"/>
    <property type="evidence" value="ECO:0007669"/>
    <property type="project" value="InterPro"/>
</dbReference>
<keyword evidence="4" id="KW-0813">Transport</keyword>
<evidence type="ECO:0000313" key="12">
    <source>
        <dbReference type="EMBL" id="RJO73753.1"/>
    </source>
</evidence>
<evidence type="ECO:0000313" key="13">
    <source>
        <dbReference type="Proteomes" id="UP000266677"/>
    </source>
</evidence>
<reference evidence="12 13" key="1">
    <citation type="submission" date="2018-09" db="EMBL/GenBank/DDBJ databases">
        <title>YIM PH21274 draft genome.</title>
        <authorList>
            <person name="Miao C."/>
        </authorList>
    </citation>
    <scope>NUCLEOTIDE SEQUENCE [LARGE SCALE GENOMIC DNA]</scope>
    <source>
        <strain evidence="12 13">YIM PH 21724</strain>
    </source>
</reference>
<sequence>MRGITVHTDLATEIELEAVLDHGHAETIKATLPLVASKVDEITAVFYRTMFGRHPELIRDLFNRGNQAQGSQQRALAASIATFAAYLVDPQRPHPHAVLSTIAHKHASLGVIAEQYRVVHDNLFAAIVEVLGADIVDGAVAAAWERVYWLMADALIERERDLYAGAGVAPGDVYRRARVLARDDQPGDIAVFTVVSADPDAPLPNFAAGQYVSVGVELPDGARQLRQYSLVNAPGGGRYSFAVKRVEAALGCPAGEVSTWLHDYLRVGAVIDVTVPFGDGTIDAAADVPLVLVSAGIGATPMIGMLEQLVRANPERRTLVVHGDRSPRTHPLRARLDELMGKLPSGRVELWYQDSVPGARQGLVDLTEVEVPADADIRVCGPVGFLHEVRIQLHALGFADERIRVEQFTPTDWRLAD</sequence>
<dbReference type="Gene3D" id="1.10.490.10">
    <property type="entry name" value="Globins"/>
    <property type="match status" value="1"/>
</dbReference>
<dbReference type="GO" id="GO:0020037">
    <property type="term" value="F:heme binding"/>
    <property type="evidence" value="ECO:0007669"/>
    <property type="project" value="InterPro"/>
</dbReference>
<dbReference type="InterPro" id="IPR012292">
    <property type="entry name" value="Globin/Proto"/>
</dbReference>
<name>A0A3A4KJ83_9NOCA</name>
<proteinExistence type="inferred from homology"/>
<dbReference type="SUPFAM" id="SSF63380">
    <property type="entry name" value="Riboflavin synthase domain-like"/>
    <property type="match status" value="1"/>
</dbReference>
<comment type="similarity">
    <text evidence="1">In the C-terminal section; belongs to the flavoprotein pyridine nucleotide cytochrome reductase family.</text>
</comment>
<dbReference type="GO" id="GO:0046872">
    <property type="term" value="F:metal ion binding"/>
    <property type="evidence" value="ECO:0007669"/>
    <property type="project" value="UniProtKB-KW"/>
</dbReference>
<comment type="catalytic activity">
    <reaction evidence="9">
        <text>2 nitric oxide + NADPH + 2 O2 = 2 nitrate + NADP(+) + H(+)</text>
        <dbReference type="Rhea" id="RHEA:19465"/>
        <dbReference type="ChEBI" id="CHEBI:15378"/>
        <dbReference type="ChEBI" id="CHEBI:15379"/>
        <dbReference type="ChEBI" id="CHEBI:16480"/>
        <dbReference type="ChEBI" id="CHEBI:17632"/>
        <dbReference type="ChEBI" id="CHEBI:57783"/>
        <dbReference type="ChEBI" id="CHEBI:58349"/>
        <dbReference type="EC" id="1.14.12.17"/>
    </reaction>
</comment>
<evidence type="ECO:0000256" key="5">
    <source>
        <dbReference type="ARBA" id="ARBA00022723"/>
    </source>
</evidence>
<gene>
    <name evidence="12" type="ORF">D5S18_21565</name>
</gene>
<feature type="domain" description="FAD-binding FR-type" evidence="11">
    <location>
        <begin position="172"/>
        <end position="283"/>
    </location>
</feature>
<feature type="domain" description="Globin" evidence="10">
    <location>
        <begin position="19"/>
        <end position="160"/>
    </location>
</feature>
<dbReference type="AlphaFoldDB" id="A0A3A4KJ83"/>
<dbReference type="InterPro" id="IPR009050">
    <property type="entry name" value="Globin-like_sf"/>
</dbReference>
<keyword evidence="5" id="KW-0479">Metal-binding</keyword>
<organism evidence="12 13">
    <name type="scientific">Nocardia panacis</name>
    <dbReference type="NCBI Taxonomy" id="2340916"/>
    <lineage>
        <taxon>Bacteria</taxon>
        <taxon>Bacillati</taxon>
        <taxon>Actinomycetota</taxon>
        <taxon>Actinomycetes</taxon>
        <taxon>Mycobacteriales</taxon>
        <taxon>Nocardiaceae</taxon>
        <taxon>Nocardia</taxon>
    </lineage>
</organism>
<evidence type="ECO:0000256" key="9">
    <source>
        <dbReference type="ARBA" id="ARBA00049433"/>
    </source>
</evidence>
<evidence type="ECO:0000256" key="1">
    <source>
        <dbReference type="ARBA" id="ARBA00006401"/>
    </source>
</evidence>
<evidence type="ECO:0000256" key="3">
    <source>
        <dbReference type="ARBA" id="ARBA00022617"/>
    </source>
</evidence>
<keyword evidence="6" id="KW-0408">Iron</keyword>
<dbReference type="EMBL" id="QZFU01000023">
    <property type="protein sequence ID" value="RJO73753.1"/>
    <property type="molecule type" value="Genomic_DNA"/>
</dbReference>
<evidence type="ECO:0000256" key="4">
    <source>
        <dbReference type="ARBA" id="ARBA00022621"/>
    </source>
</evidence>
<dbReference type="GO" id="GO:0046210">
    <property type="term" value="P:nitric oxide catabolic process"/>
    <property type="evidence" value="ECO:0007669"/>
    <property type="project" value="TreeGrafter"/>
</dbReference>
<dbReference type="PANTHER" id="PTHR43396">
    <property type="entry name" value="FLAVOHEMOPROTEIN"/>
    <property type="match status" value="1"/>
</dbReference>